<dbReference type="InterPro" id="IPR010730">
    <property type="entry name" value="HET"/>
</dbReference>
<accession>A0A8H5ZAH8</accession>
<comment type="caution">
    <text evidence="2">The sequence shown here is derived from an EMBL/GenBank/DDBJ whole genome shotgun (WGS) entry which is preliminary data.</text>
</comment>
<reference evidence="2" key="1">
    <citation type="submission" date="2019-11" db="EMBL/GenBank/DDBJ databases">
        <title>Bipolaris sorokiniana Genome sequencing.</title>
        <authorList>
            <person name="Wang H."/>
        </authorList>
    </citation>
    <scope>NUCLEOTIDE SEQUENCE</scope>
</reference>
<dbReference type="Pfam" id="PF26639">
    <property type="entry name" value="Het-6_barrel"/>
    <property type="match status" value="1"/>
</dbReference>
<gene>
    <name evidence="2" type="ORF">GGP41_007653</name>
</gene>
<evidence type="ECO:0000313" key="2">
    <source>
        <dbReference type="EMBL" id="KAF5844684.1"/>
    </source>
</evidence>
<feature type="domain" description="Heterokaryon incompatibility" evidence="1">
    <location>
        <begin position="52"/>
        <end position="186"/>
    </location>
</feature>
<dbReference type="Pfam" id="PF06985">
    <property type="entry name" value="HET"/>
    <property type="match status" value="1"/>
</dbReference>
<dbReference type="InterPro" id="IPR052895">
    <property type="entry name" value="HetReg/Transcr_Mod"/>
</dbReference>
<sequence>MSPSQKRRRRGFEYSPLQSNSFRLLELIPGQSLSADIHCRLQDYQLDLAPPYEAFSCTWGDKKSMCRISLNDLSFHIRPNLGNVLRRLRQSSSTRILWIDAICINQSNEDEKSIQVPLTGNIYTRAEQAIAGVALDFIPELTKIAKIDDESTWLSHLDDDKFLRRLISLYHLFIHPWWQRMWIVQEVALVPDVLVLCGSRHVRWSIFHYFTIAWMIIEHMPQEHRLKKLQIIAVRALGIYVSSFAEALTRLRQQHQNIFFTPVLLKLSNLPWSFKDRSATDRRDKIYGLLGLLGDHGVQVDYGKPSEDIYLSFSSSFLLEDKGLDLFRWVTGEDYESKNPRLPSWVPDFGPRSIRPISSFLPNQYIGESQRIFMIAGPDRQCGSDYPSSDDIGLAGHEIRPILDPWKNMSVNIQSEMYRSSNTKEDAFWRTILTDRQIEGLHFKENAGWVPAQRLSVDAQYIPPKTTKEEEDLLQAMEQRQLCLDRRRFCITKKGHFCLLPPTASEKDVICVLLGGEVPYVLRRTADQSQDSYTMVGECYVHGIMDSEAIVDILEGKDKGDIFRLC</sequence>
<evidence type="ECO:0000313" key="3">
    <source>
        <dbReference type="Proteomes" id="UP000624244"/>
    </source>
</evidence>
<dbReference type="Proteomes" id="UP000624244">
    <property type="component" value="Unassembled WGS sequence"/>
</dbReference>
<dbReference type="PANTHER" id="PTHR24148:SF64">
    <property type="entry name" value="HETEROKARYON INCOMPATIBILITY DOMAIN-CONTAINING PROTEIN"/>
    <property type="match status" value="1"/>
</dbReference>
<dbReference type="PANTHER" id="PTHR24148">
    <property type="entry name" value="ANKYRIN REPEAT DOMAIN-CONTAINING PROTEIN 39 HOMOLOG-RELATED"/>
    <property type="match status" value="1"/>
</dbReference>
<proteinExistence type="predicted"/>
<dbReference type="EMBL" id="WNKQ01000022">
    <property type="protein sequence ID" value="KAF5844684.1"/>
    <property type="molecule type" value="Genomic_DNA"/>
</dbReference>
<protein>
    <recommendedName>
        <fullName evidence="1">Heterokaryon incompatibility domain-containing protein</fullName>
    </recommendedName>
</protein>
<organism evidence="2 3">
    <name type="scientific">Cochliobolus sativus</name>
    <name type="common">Common root rot and spot blotch fungus</name>
    <name type="synonym">Bipolaris sorokiniana</name>
    <dbReference type="NCBI Taxonomy" id="45130"/>
    <lineage>
        <taxon>Eukaryota</taxon>
        <taxon>Fungi</taxon>
        <taxon>Dikarya</taxon>
        <taxon>Ascomycota</taxon>
        <taxon>Pezizomycotina</taxon>
        <taxon>Dothideomycetes</taxon>
        <taxon>Pleosporomycetidae</taxon>
        <taxon>Pleosporales</taxon>
        <taxon>Pleosporineae</taxon>
        <taxon>Pleosporaceae</taxon>
        <taxon>Bipolaris</taxon>
    </lineage>
</organism>
<name>A0A8H5ZAH8_COCSA</name>
<evidence type="ECO:0000259" key="1">
    <source>
        <dbReference type="Pfam" id="PF06985"/>
    </source>
</evidence>
<dbReference type="AlphaFoldDB" id="A0A8H5ZAH8"/>